<keyword evidence="2" id="KW-1185">Reference proteome</keyword>
<evidence type="ECO:0000313" key="2">
    <source>
        <dbReference type="Proteomes" id="UP000240259"/>
    </source>
</evidence>
<evidence type="ECO:0000313" key="1">
    <source>
        <dbReference type="EMBL" id="PTE07165.1"/>
    </source>
</evidence>
<dbReference type="EMBL" id="PZJX01000052">
    <property type="protein sequence ID" value="PTE07165.1"/>
    <property type="molecule type" value="Genomic_DNA"/>
</dbReference>
<protein>
    <submittedName>
        <fullName evidence="1">Uncharacterized protein</fullName>
    </submittedName>
</protein>
<gene>
    <name evidence="1" type="ORF">C9427_28055</name>
</gene>
<organism evidence="1 2">
    <name type="scientific">Mesorhizobium helmanticense</name>
    <dbReference type="NCBI Taxonomy" id="1776423"/>
    <lineage>
        <taxon>Bacteria</taxon>
        <taxon>Pseudomonadati</taxon>
        <taxon>Pseudomonadota</taxon>
        <taxon>Alphaproteobacteria</taxon>
        <taxon>Hyphomicrobiales</taxon>
        <taxon>Phyllobacteriaceae</taxon>
        <taxon>Mesorhizobium</taxon>
    </lineage>
</organism>
<dbReference type="AlphaFoldDB" id="A0A2T4ING6"/>
<comment type="caution">
    <text evidence="1">The sequence shown here is derived from an EMBL/GenBank/DDBJ whole genome shotgun (WGS) entry which is preliminary data.</text>
</comment>
<sequence length="76" mass="8264">MSTLYQASRGIQAAYDCPNGGLHDCLLASLDTYVAVQQNQVTEGTQLMSISQTHSYRPVMDGLRCLAVVSQHSECT</sequence>
<reference evidence="1 2" key="1">
    <citation type="submission" date="2018-03" db="EMBL/GenBank/DDBJ databases">
        <title>Genome sequence of the symbiotic type strain Mesorhizobium helmanticense CSLC115NT isolated from Lotus corniculatus nodules.</title>
        <authorList>
            <person name="Sannazzaro A.I."/>
            <person name="Torres Tejerizo G.A."/>
            <person name="Dip D."/>
            <person name="Caballero M."/>
            <person name="Pistorio M."/>
            <person name="Estrella M.J."/>
        </authorList>
    </citation>
    <scope>NUCLEOTIDE SEQUENCE [LARGE SCALE GENOMIC DNA]</scope>
    <source>
        <strain evidence="1 2">CSLC115N</strain>
    </source>
</reference>
<dbReference type="Proteomes" id="UP000240259">
    <property type="component" value="Unassembled WGS sequence"/>
</dbReference>
<accession>A0A2T4ING6</accession>
<proteinExistence type="predicted"/>
<name>A0A2T4ING6_9HYPH</name>